<dbReference type="PANTHER" id="PTHR12829:SF7">
    <property type="entry name" value="N6-ADENOSINE-METHYLTRANSFERASE CATALYTIC SUBUNIT"/>
    <property type="match status" value="1"/>
</dbReference>
<keyword evidence="6" id="KW-1185">Reference proteome</keyword>
<dbReference type="SUPFAM" id="SSF53335">
    <property type="entry name" value="S-adenosyl-L-methionine-dependent methyltransferases"/>
    <property type="match status" value="1"/>
</dbReference>
<keyword evidence="2 5" id="KW-0808">Transferase</keyword>
<evidence type="ECO:0000256" key="2">
    <source>
        <dbReference type="ARBA" id="ARBA00022679"/>
    </source>
</evidence>
<dbReference type="PROSITE" id="PS51143">
    <property type="entry name" value="MT_A70"/>
    <property type="match status" value="1"/>
</dbReference>
<dbReference type="EMBL" id="WMIG01000016">
    <property type="protein sequence ID" value="MTH61418.1"/>
    <property type="molecule type" value="Genomic_DNA"/>
</dbReference>
<comment type="caution">
    <text evidence="5">The sequence shown here is derived from an EMBL/GenBank/DDBJ whole genome shotgun (WGS) entry which is preliminary data.</text>
</comment>
<proteinExistence type="inferred from homology"/>
<name>A0A844HQS4_9RHOB</name>
<keyword evidence="1 5" id="KW-0489">Methyltransferase</keyword>
<organism evidence="5 6">
    <name type="scientific">Paracoccus litorisediminis</name>
    <dbReference type="NCBI Taxonomy" id="2006130"/>
    <lineage>
        <taxon>Bacteria</taxon>
        <taxon>Pseudomonadati</taxon>
        <taxon>Pseudomonadota</taxon>
        <taxon>Alphaproteobacteria</taxon>
        <taxon>Rhodobacterales</taxon>
        <taxon>Paracoccaceae</taxon>
        <taxon>Paracoccus</taxon>
    </lineage>
</organism>
<accession>A0A844HQS4</accession>
<evidence type="ECO:0000313" key="5">
    <source>
        <dbReference type="EMBL" id="MTH61418.1"/>
    </source>
</evidence>
<dbReference type="PANTHER" id="PTHR12829">
    <property type="entry name" value="N6-ADENOSINE-METHYLTRANSFERASE"/>
    <property type="match status" value="1"/>
</dbReference>
<sequence length="206" mass="22796">MTAPGLCSDRGPFPNTAGLIQAFYDLRPAGGFDLIMADPPWSFDNYSDRGEEKNAKAQYGGMDLAVIAAMPVSVLAADHAVLWLWATNPMLREGIHVLEAWGFAFKTAGHWAKRTKRGKLAFGTGYILRCAGEPFLIGTRGAPKTTRSVRSVIEGPLREHSRKPDEAFAAAEKLMPDARRLELFSRQRRPGWSNWGNEFQKFGEVA</sequence>
<dbReference type="InterPro" id="IPR029063">
    <property type="entry name" value="SAM-dependent_MTases_sf"/>
</dbReference>
<gene>
    <name evidence="5" type="ORF">GL300_19580</name>
</gene>
<dbReference type="OrthoDB" id="9800596at2"/>
<dbReference type="AlphaFoldDB" id="A0A844HQS4"/>
<keyword evidence="3" id="KW-0949">S-adenosyl-L-methionine</keyword>
<protein>
    <submittedName>
        <fullName evidence="5">DNA methyltransferase</fullName>
    </submittedName>
</protein>
<dbReference type="GO" id="GO:0032259">
    <property type="term" value="P:methylation"/>
    <property type="evidence" value="ECO:0007669"/>
    <property type="project" value="UniProtKB-KW"/>
</dbReference>
<dbReference type="GO" id="GO:0008168">
    <property type="term" value="F:methyltransferase activity"/>
    <property type="evidence" value="ECO:0007669"/>
    <property type="project" value="UniProtKB-KW"/>
</dbReference>
<comment type="similarity">
    <text evidence="4">Belongs to the MT-A70-like family.</text>
</comment>
<dbReference type="Pfam" id="PF05063">
    <property type="entry name" value="MT-A70"/>
    <property type="match status" value="1"/>
</dbReference>
<dbReference type="InterPro" id="IPR007757">
    <property type="entry name" value="MT-A70-like"/>
</dbReference>
<evidence type="ECO:0000313" key="6">
    <source>
        <dbReference type="Proteomes" id="UP000449846"/>
    </source>
</evidence>
<reference evidence="5 6" key="1">
    <citation type="submission" date="2019-11" db="EMBL/GenBank/DDBJ databases">
        <authorList>
            <person name="Dong K."/>
        </authorList>
    </citation>
    <scope>NUCLEOTIDE SEQUENCE [LARGE SCALE GENOMIC DNA]</scope>
    <source>
        <strain evidence="5 6">NBRC 112902</strain>
    </source>
</reference>
<evidence type="ECO:0000256" key="1">
    <source>
        <dbReference type="ARBA" id="ARBA00022603"/>
    </source>
</evidence>
<evidence type="ECO:0000256" key="4">
    <source>
        <dbReference type="PROSITE-ProRule" id="PRU00489"/>
    </source>
</evidence>
<evidence type="ECO:0000256" key="3">
    <source>
        <dbReference type="ARBA" id="ARBA00022691"/>
    </source>
</evidence>
<dbReference type="Proteomes" id="UP000449846">
    <property type="component" value="Unassembled WGS sequence"/>
</dbReference>